<organism evidence="1 2">
    <name type="scientific">Actinobacillus ureae ATCC 25976</name>
    <dbReference type="NCBI Taxonomy" id="887324"/>
    <lineage>
        <taxon>Bacteria</taxon>
        <taxon>Pseudomonadati</taxon>
        <taxon>Pseudomonadota</taxon>
        <taxon>Gammaproteobacteria</taxon>
        <taxon>Pasteurellales</taxon>
        <taxon>Pasteurellaceae</taxon>
        <taxon>Actinobacillus</taxon>
    </lineage>
</organism>
<proteinExistence type="predicted"/>
<keyword evidence="2" id="KW-1185">Reference proteome</keyword>
<dbReference type="EMBL" id="AEVG01000040">
    <property type="protein sequence ID" value="EFX92366.1"/>
    <property type="molecule type" value="Genomic_DNA"/>
</dbReference>
<evidence type="ECO:0000313" key="2">
    <source>
        <dbReference type="Proteomes" id="UP000005467"/>
    </source>
</evidence>
<protein>
    <submittedName>
        <fullName evidence="1">Uncharacterized protein</fullName>
    </submittedName>
</protein>
<dbReference type="HOGENOM" id="CLU_2646383_0_0_6"/>
<evidence type="ECO:0000313" key="1">
    <source>
        <dbReference type="EMBL" id="EFX92366.1"/>
    </source>
</evidence>
<accession>E8KFF9</accession>
<name>E8KFF9_9PAST</name>
<dbReference type="AlphaFoldDB" id="E8KFF9"/>
<comment type="caution">
    <text evidence="1">The sequence shown here is derived from an EMBL/GenBank/DDBJ whole genome shotgun (WGS) entry which is preliminary data.</text>
</comment>
<sequence>MLDELAENEEIISRAEIEESMQAEKAQCLQIESDGRLVAGAVVQVNEQAQRNSLDFAICSNRRTWQRFRAGGLASD</sequence>
<dbReference type="Proteomes" id="UP000005467">
    <property type="component" value="Unassembled WGS sequence"/>
</dbReference>
<gene>
    <name evidence="1" type="ORF">HMPREF0027_0576</name>
</gene>
<reference evidence="1 2" key="1">
    <citation type="submission" date="2011-01" db="EMBL/GenBank/DDBJ databases">
        <authorList>
            <person name="Muzny D."/>
            <person name="Qin X."/>
            <person name="Deng J."/>
            <person name="Jiang H."/>
            <person name="Liu Y."/>
            <person name="Qu J."/>
            <person name="Song X.-Z."/>
            <person name="Zhang L."/>
            <person name="Thornton R."/>
            <person name="Coyle M."/>
            <person name="Francisco L."/>
            <person name="Jackson L."/>
            <person name="Javaid M."/>
            <person name="Korchina V."/>
            <person name="Kovar C."/>
            <person name="Mata R."/>
            <person name="Mathew T."/>
            <person name="Ngo R."/>
            <person name="Nguyen L."/>
            <person name="Nguyen N."/>
            <person name="Okwuonu G."/>
            <person name="Ongeri F."/>
            <person name="Pham C."/>
            <person name="Simmons D."/>
            <person name="Wilczek-Boney K."/>
            <person name="Hale W."/>
            <person name="Jakkamsetti A."/>
            <person name="Pham P."/>
            <person name="Ruth R."/>
            <person name="San Lucas F."/>
            <person name="Warren J."/>
            <person name="Zhang J."/>
            <person name="Zhao Z."/>
            <person name="Zhou C."/>
            <person name="Zhu D."/>
            <person name="Lee S."/>
            <person name="Bess C."/>
            <person name="Blankenburg K."/>
            <person name="Forbes L."/>
            <person name="Fu Q."/>
            <person name="Gubbala S."/>
            <person name="Hirani K."/>
            <person name="Jayaseelan J.C."/>
            <person name="Lara F."/>
            <person name="Munidasa M."/>
            <person name="Palculict T."/>
            <person name="Patil S."/>
            <person name="Pu L.-L."/>
            <person name="Saada N."/>
            <person name="Tang L."/>
            <person name="Weissenberger G."/>
            <person name="Zhu Y."/>
            <person name="Hemphill L."/>
            <person name="Shang Y."/>
            <person name="Youmans B."/>
            <person name="Ayvaz T."/>
            <person name="Ross M."/>
            <person name="Santibanez J."/>
            <person name="Aqrawi P."/>
            <person name="Gross S."/>
            <person name="Joshi V."/>
            <person name="Fowler G."/>
            <person name="Nazareth L."/>
            <person name="Reid J."/>
            <person name="Worley K."/>
            <person name="Petrosino J."/>
            <person name="Highlander S."/>
            <person name="Gibbs R."/>
        </authorList>
    </citation>
    <scope>NUCLEOTIDE SEQUENCE [LARGE SCALE GENOMIC DNA]</scope>
    <source>
        <strain evidence="1 2">ATCC 25976</strain>
    </source>
</reference>